<name>A0A6P2BXT2_9ACTN</name>
<feature type="region of interest" description="Disordered" evidence="1">
    <location>
        <begin position="1"/>
        <end position="23"/>
    </location>
</feature>
<gene>
    <name evidence="3" type="ORF">EAS64_21260</name>
</gene>
<evidence type="ECO:0000256" key="2">
    <source>
        <dbReference type="SAM" id="Phobius"/>
    </source>
</evidence>
<keyword evidence="2" id="KW-1133">Transmembrane helix</keyword>
<evidence type="ECO:0000313" key="4">
    <source>
        <dbReference type="Proteomes" id="UP000460272"/>
    </source>
</evidence>
<evidence type="ECO:0000256" key="1">
    <source>
        <dbReference type="SAM" id="MobiDB-lite"/>
    </source>
</evidence>
<sequence>MTETRKADGVPGQHEGRRTMRQGTRATVFIRRAAAGRRRAAMLATTGLAATAAVTALALPAGASPVAASAVGGTQHFQMMTTSPTATKSSLIAYGALTAPGTDRQNANGTDTFIFSGGTIGLKHTPAKGQSKQSFNSKTCLLQITGKGTYKLTGGTGKYKGVSGGGTYALSIIGIGAKLKSGACNPSQNAVPVAWHQEINAVGKIKLP</sequence>
<accession>A0A6P2BXT2</accession>
<dbReference type="RefSeq" id="WP_145855332.1">
    <property type="nucleotide sequence ID" value="NZ_RPFW01000004.1"/>
</dbReference>
<dbReference type="Proteomes" id="UP000460272">
    <property type="component" value="Unassembled WGS sequence"/>
</dbReference>
<feature type="compositionally biased region" description="Basic and acidic residues" evidence="1">
    <location>
        <begin position="1"/>
        <end position="18"/>
    </location>
</feature>
<organism evidence="3 4">
    <name type="scientific">Trebonia kvetii</name>
    <dbReference type="NCBI Taxonomy" id="2480626"/>
    <lineage>
        <taxon>Bacteria</taxon>
        <taxon>Bacillati</taxon>
        <taxon>Actinomycetota</taxon>
        <taxon>Actinomycetes</taxon>
        <taxon>Streptosporangiales</taxon>
        <taxon>Treboniaceae</taxon>
        <taxon>Trebonia</taxon>
    </lineage>
</organism>
<dbReference type="EMBL" id="RPFW01000004">
    <property type="protein sequence ID" value="TVZ02995.1"/>
    <property type="molecule type" value="Genomic_DNA"/>
</dbReference>
<reference evidence="3 4" key="1">
    <citation type="submission" date="2018-11" db="EMBL/GenBank/DDBJ databases">
        <title>Trebonia kvetii gen.nov., sp.nov., a novel acidophilic actinobacterium, and proposal of the new actinobacterial family Treboniaceae fam. nov.</title>
        <authorList>
            <person name="Rapoport D."/>
            <person name="Sagova-Mareckova M."/>
            <person name="Sedlacek I."/>
            <person name="Provaznik J."/>
            <person name="Kralova S."/>
            <person name="Pavlinic D."/>
            <person name="Benes V."/>
            <person name="Kopecky J."/>
        </authorList>
    </citation>
    <scope>NUCLEOTIDE SEQUENCE [LARGE SCALE GENOMIC DNA]</scope>
    <source>
        <strain evidence="3 4">15Tr583</strain>
    </source>
</reference>
<proteinExistence type="predicted"/>
<comment type="caution">
    <text evidence="3">The sequence shown here is derived from an EMBL/GenBank/DDBJ whole genome shotgun (WGS) entry which is preliminary data.</text>
</comment>
<keyword evidence="2" id="KW-0472">Membrane</keyword>
<evidence type="ECO:0000313" key="3">
    <source>
        <dbReference type="EMBL" id="TVZ02995.1"/>
    </source>
</evidence>
<dbReference type="AlphaFoldDB" id="A0A6P2BXT2"/>
<keyword evidence="4" id="KW-1185">Reference proteome</keyword>
<feature type="transmembrane region" description="Helical" evidence="2">
    <location>
        <begin position="40"/>
        <end position="59"/>
    </location>
</feature>
<keyword evidence="2" id="KW-0812">Transmembrane</keyword>
<protein>
    <submittedName>
        <fullName evidence="3">Uncharacterized protein</fullName>
    </submittedName>
</protein>